<evidence type="ECO:0000256" key="3">
    <source>
        <dbReference type="ARBA" id="ARBA00023054"/>
    </source>
</evidence>
<keyword evidence="2 4" id="KW-0067">ATP-binding</keyword>
<evidence type="ECO:0000256" key="4">
    <source>
        <dbReference type="RuleBase" id="RU003651"/>
    </source>
</evidence>
<evidence type="ECO:0000313" key="6">
    <source>
        <dbReference type="EMBL" id="NER16527.1"/>
    </source>
</evidence>
<dbReference type="Pfam" id="PF00004">
    <property type="entry name" value="AAA"/>
    <property type="match status" value="1"/>
</dbReference>
<keyword evidence="3" id="KW-0175">Coiled coil</keyword>
<accession>A0A6M0CM44</accession>
<dbReference type="EMBL" id="JAABOQ010000002">
    <property type="protein sequence ID" value="NER16527.1"/>
    <property type="molecule type" value="Genomic_DNA"/>
</dbReference>
<dbReference type="Pfam" id="PF14559">
    <property type="entry name" value="TPR_19"/>
    <property type="match status" value="1"/>
</dbReference>
<name>A0A6M0CM44_9FLAO</name>
<dbReference type="GO" id="GO:0005524">
    <property type="term" value="F:ATP binding"/>
    <property type="evidence" value="ECO:0007669"/>
    <property type="project" value="UniProtKB-KW"/>
</dbReference>
<dbReference type="SUPFAM" id="SSF48452">
    <property type="entry name" value="TPR-like"/>
    <property type="match status" value="1"/>
</dbReference>
<dbReference type="Gene3D" id="1.10.8.60">
    <property type="match status" value="1"/>
</dbReference>
<comment type="similarity">
    <text evidence="4">Belongs to the AAA ATPase family.</text>
</comment>
<dbReference type="AlphaFoldDB" id="A0A6M0CM44"/>
<dbReference type="SUPFAM" id="SSF52540">
    <property type="entry name" value="P-loop containing nucleoside triphosphate hydrolases"/>
    <property type="match status" value="1"/>
</dbReference>
<dbReference type="PANTHER" id="PTHR23077">
    <property type="entry name" value="AAA-FAMILY ATPASE"/>
    <property type="match status" value="1"/>
</dbReference>
<evidence type="ECO:0000256" key="2">
    <source>
        <dbReference type="ARBA" id="ARBA00022840"/>
    </source>
</evidence>
<dbReference type="PROSITE" id="PS00674">
    <property type="entry name" value="AAA"/>
    <property type="match status" value="1"/>
</dbReference>
<organism evidence="6 7">
    <name type="scientific">Spongiivirga citrea</name>
    <dbReference type="NCBI Taxonomy" id="1481457"/>
    <lineage>
        <taxon>Bacteria</taxon>
        <taxon>Pseudomonadati</taxon>
        <taxon>Bacteroidota</taxon>
        <taxon>Flavobacteriia</taxon>
        <taxon>Flavobacteriales</taxon>
        <taxon>Flavobacteriaceae</taxon>
        <taxon>Spongiivirga</taxon>
    </lineage>
</organism>
<evidence type="ECO:0000259" key="5">
    <source>
        <dbReference type="SMART" id="SM00382"/>
    </source>
</evidence>
<dbReference type="Gene3D" id="1.25.40.10">
    <property type="entry name" value="Tetratricopeptide repeat domain"/>
    <property type="match status" value="1"/>
</dbReference>
<sequence length="435" mass="49028">MDESLLNDLLEALLLSPNNNPLRLQVAKIYYKLGNYQESENHYLQVLQHDGTNEVAKLGLANTYFKQEKYSASEVILEELIAKKKTVEYLELLCYCYLKTDQMGQATATYQELLDIDRNYVNEYFDSKLKVNMTPDEEEFIDDDALRFLKKPNTSFKDIGGMDKVKEEISLKIIKPLEHADLYKAYGKKIGGGILMYGPPGCGKTHLARATAGEINANFINVGINEILDMWLGSSERNLHEIFELARKNTPCVIFIDEIDALGANRNDVNKTAGRTVINQFLSELDGIESSNDGVLIMGATNAPWYLDPAFRRPGRFDRIIFVSPPDLEAREAIYDINLKGKPCDPIDLKSLAKSSKEFSGADINAVIDVAIEKKLQESFKDGIPKPLTTKDFLKAIKQVKPSTKEWFGSAKNYALYANDAGLYDEILTYLNIKK</sequence>
<evidence type="ECO:0000313" key="7">
    <source>
        <dbReference type="Proteomes" id="UP000474296"/>
    </source>
</evidence>
<dbReference type="InterPro" id="IPR003593">
    <property type="entry name" value="AAA+_ATPase"/>
</dbReference>
<dbReference type="InterPro" id="IPR019734">
    <property type="entry name" value="TPR_rpt"/>
</dbReference>
<gene>
    <name evidence="6" type="ORF">GWK10_04860</name>
</gene>
<dbReference type="RefSeq" id="WP_164029799.1">
    <property type="nucleotide sequence ID" value="NZ_JAABOQ010000002.1"/>
</dbReference>
<feature type="domain" description="AAA+ ATPase" evidence="5">
    <location>
        <begin position="190"/>
        <end position="327"/>
    </location>
</feature>
<dbReference type="SMART" id="SM00382">
    <property type="entry name" value="AAA"/>
    <property type="match status" value="1"/>
</dbReference>
<comment type="caution">
    <text evidence="6">The sequence shown here is derived from an EMBL/GenBank/DDBJ whole genome shotgun (WGS) entry which is preliminary data.</text>
</comment>
<dbReference type="InterPro" id="IPR003959">
    <property type="entry name" value="ATPase_AAA_core"/>
</dbReference>
<reference evidence="6 7" key="1">
    <citation type="submission" date="2020-01" db="EMBL/GenBank/DDBJ databases">
        <title>Spongiivirga citrea KCTC 32990T.</title>
        <authorList>
            <person name="Wang G."/>
        </authorList>
    </citation>
    <scope>NUCLEOTIDE SEQUENCE [LARGE SCALE GENOMIC DNA]</scope>
    <source>
        <strain evidence="6 7">KCTC 32990</strain>
    </source>
</reference>
<dbReference type="Gene3D" id="3.40.50.300">
    <property type="entry name" value="P-loop containing nucleotide triphosphate hydrolases"/>
    <property type="match status" value="1"/>
</dbReference>
<protein>
    <submittedName>
        <fullName evidence="6">AAA family ATPase</fullName>
    </submittedName>
</protein>
<dbReference type="FunFam" id="3.40.50.300:FF:001025">
    <property type="entry name" value="ATPase family, AAA domain-containing 2B"/>
    <property type="match status" value="1"/>
</dbReference>
<evidence type="ECO:0000256" key="1">
    <source>
        <dbReference type="ARBA" id="ARBA00022741"/>
    </source>
</evidence>
<dbReference type="SMART" id="SM00028">
    <property type="entry name" value="TPR"/>
    <property type="match status" value="2"/>
</dbReference>
<dbReference type="InterPro" id="IPR050168">
    <property type="entry name" value="AAA_ATPase_domain"/>
</dbReference>
<keyword evidence="7" id="KW-1185">Reference proteome</keyword>
<proteinExistence type="inferred from homology"/>
<keyword evidence="1 4" id="KW-0547">Nucleotide-binding</keyword>
<dbReference type="InterPro" id="IPR027417">
    <property type="entry name" value="P-loop_NTPase"/>
</dbReference>
<dbReference type="InterPro" id="IPR003960">
    <property type="entry name" value="ATPase_AAA_CS"/>
</dbReference>
<dbReference type="InterPro" id="IPR011990">
    <property type="entry name" value="TPR-like_helical_dom_sf"/>
</dbReference>
<dbReference type="PANTHER" id="PTHR23077:SF171">
    <property type="entry name" value="NUCLEAR VALOSIN-CONTAINING PROTEIN-LIKE"/>
    <property type="match status" value="1"/>
</dbReference>
<dbReference type="Proteomes" id="UP000474296">
    <property type="component" value="Unassembled WGS sequence"/>
</dbReference>
<dbReference type="GO" id="GO:0016887">
    <property type="term" value="F:ATP hydrolysis activity"/>
    <property type="evidence" value="ECO:0007669"/>
    <property type="project" value="InterPro"/>
</dbReference>